<dbReference type="EnsemblProtists" id="EKX54040">
    <property type="protein sequence ID" value="EKX54040"/>
    <property type="gene ID" value="GUITHDRAFT_159164"/>
</dbReference>
<dbReference type="InterPro" id="IPR000806">
    <property type="entry name" value="RabGDI"/>
</dbReference>
<evidence type="ECO:0000313" key="5">
    <source>
        <dbReference type="Proteomes" id="UP000011087"/>
    </source>
</evidence>
<dbReference type="OMA" id="FETKAKM"/>
<dbReference type="GeneID" id="17310635"/>
<dbReference type="KEGG" id="gtt:GUITHDRAFT_159164"/>
<evidence type="ECO:0000313" key="3">
    <source>
        <dbReference type="EMBL" id="EKX54040.1"/>
    </source>
</evidence>
<dbReference type="GO" id="GO:0005093">
    <property type="term" value="F:Rab GDP-dissociation inhibitor activity"/>
    <property type="evidence" value="ECO:0007669"/>
    <property type="project" value="InterPro"/>
</dbReference>
<organism evidence="3">
    <name type="scientific">Guillardia theta (strain CCMP2712)</name>
    <name type="common">Cryptophyte</name>
    <dbReference type="NCBI Taxonomy" id="905079"/>
    <lineage>
        <taxon>Eukaryota</taxon>
        <taxon>Cryptophyceae</taxon>
        <taxon>Pyrenomonadales</taxon>
        <taxon>Geminigeraceae</taxon>
        <taxon>Guillardia</taxon>
    </lineage>
</organism>
<name>L1K0R3_GUITC</name>
<reference evidence="3 5" key="1">
    <citation type="journal article" date="2012" name="Nature">
        <title>Algal genomes reveal evolutionary mosaicism and the fate of nucleomorphs.</title>
        <authorList>
            <consortium name="DOE Joint Genome Institute"/>
            <person name="Curtis B.A."/>
            <person name="Tanifuji G."/>
            <person name="Burki F."/>
            <person name="Gruber A."/>
            <person name="Irimia M."/>
            <person name="Maruyama S."/>
            <person name="Arias M.C."/>
            <person name="Ball S.G."/>
            <person name="Gile G.H."/>
            <person name="Hirakawa Y."/>
            <person name="Hopkins J.F."/>
            <person name="Kuo A."/>
            <person name="Rensing S.A."/>
            <person name="Schmutz J."/>
            <person name="Symeonidi A."/>
            <person name="Elias M."/>
            <person name="Eveleigh R.J."/>
            <person name="Herman E.K."/>
            <person name="Klute M.J."/>
            <person name="Nakayama T."/>
            <person name="Obornik M."/>
            <person name="Reyes-Prieto A."/>
            <person name="Armbrust E.V."/>
            <person name="Aves S.J."/>
            <person name="Beiko R.G."/>
            <person name="Coutinho P."/>
            <person name="Dacks J.B."/>
            <person name="Durnford D.G."/>
            <person name="Fast N.M."/>
            <person name="Green B.R."/>
            <person name="Grisdale C.J."/>
            <person name="Hempel F."/>
            <person name="Henrissat B."/>
            <person name="Hoppner M.P."/>
            <person name="Ishida K."/>
            <person name="Kim E."/>
            <person name="Koreny L."/>
            <person name="Kroth P.G."/>
            <person name="Liu Y."/>
            <person name="Malik S.B."/>
            <person name="Maier U.G."/>
            <person name="McRose D."/>
            <person name="Mock T."/>
            <person name="Neilson J.A."/>
            <person name="Onodera N.T."/>
            <person name="Poole A.M."/>
            <person name="Pritham E.J."/>
            <person name="Richards T.A."/>
            <person name="Rocap G."/>
            <person name="Roy S.W."/>
            <person name="Sarai C."/>
            <person name="Schaack S."/>
            <person name="Shirato S."/>
            <person name="Slamovits C.H."/>
            <person name="Spencer D.F."/>
            <person name="Suzuki S."/>
            <person name="Worden A.Z."/>
            <person name="Zauner S."/>
            <person name="Barry K."/>
            <person name="Bell C."/>
            <person name="Bharti A.K."/>
            <person name="Crow J.A."/>
            <person name="Grimwood J."/>
            <person name="Kramer R."/>
            <person name="Lindquist E."/>
            <person name="Lucas S."/>
            <person name="Salamov A."/>
            <person name="McFadden G.I."/>
            <person name="Lane C.E."/>
            <person name="Keeling P.J."/>
            <person name="Gray M.W."/>
            <person name="Grigoriev I.V."/>
            <person name="Archibald J.M."/>
        </authorList>
    </citation>
    <scope>NUCLEOTIDE SEQUENCE</scope>
    <source>
        <strain evidence="3 5">CCMP2712</strain>
    </source>
</reference>
<dbReference type="Pfam" id="PF00996">
    <property type="entry name" value="GDI"/>
    <property type="match status" value="1"/>
</dbReference>
<evidence type="ECO:0000256" key="2">
    <source>
        <dbReference type="RuleBase" id="RU363124"/>
    </source>
</evidence>
<evidence type="ECO:0000256" key="1">
    <source>
        <dbReference type="ARBA" id="ARBA00005593"/>
    </source>
</evidence>
<dbReference type="GO" id="GO:0016192">
    <property type="term" value="P:vesicle-mediated transport"/>
    <property type="evidence" value="ECO:0007669"/>
    <property type="project" value="TreeGrafter"/>
</dbReference>
<reference evidence="5" key="2">
    <citation type="submission" date="2012-11" db="EMBL/GenBank/DDBJ databases">
        <authorList>
            <person name="Kuo A."/>
            <person name="Curtis B.A."/>
            <person name="Tanifuji G."/>
            <person name="Burki F."/>
            <person name="Gruber A."/>
            <person name="Irimia M."/>
            <person name="Maruyama S."/>
            <person name="Arias M.C."/>
            <person name="Ball S.G."/>
            <person name="Gile G.H."/>
            <person name="Hirakawa Y."/>
            <person name="Hopkins J.F."/>
            <person name="Rensing S.A."/>
            <person name="Schmutz J."/>
            <person name="Symeonidi A."/>
            <person name="Elias M."/>
            <person name="Eveleigh R.J."/>
            <person name="Herman E.K."/>
            <person name="Klute M.J."/>
            <person name="Nakayama T."/>
            <person name="Obornik M."/>
            <person name="Reyes-Prieto A."/>
            <person name="Armbrust E.V."/>
            <person name="Aves S.J."/>
            <person name="Beiko R.G."/>
            <person name="Coutinho P."/>
            <person name="Dacks J.B."/>
            <person name="Durnford D.G."/>
            <person name="Fast N.M."/>
            <person name="Green B.R."/>
            <person name="Grisdale C."/>
            <person name="Hempe F."/>
            <person name="Henrissat B."/>
            <person name="Hoppner M.P."/>
            <person name="Ishida K.-I."/>
            <person name="Kim E."/>
            <person name="Koreny L."/>
            <person name="Kroth P.G."/>
            <person name="Liu Y."/>
            <person name="Malik S.-B."/>
            <person name="Maier U.G."/>
            <person name="McRose D."/>
            <person name="Mock T."/>
            <person name="Neilson J.A."/>
            <person name="Onodera N.T."/>
            <person name="Poole A.M."/>
            <person name="Pritham E.J."/>
            <person name="Richards T.A."/>
            <person name="Rocap G."/>
            <person name="Roy S.W."/>
            <person name="Sarai C."/>
            <person name="Schaack S."/>
            <person name="Shirato S."/>
            <person name="Slamovits C.H."/>
            <person name="Spencer D.F."/>
            <person name="Suzuki S."/>
            <person name="Worden A.Z."/>
            <person name="Zauner S."/>
            <person name="Barry K."/>
            <person name="Bell C."/>
            <person name="Bharti A.K."/>
            <person name="Crow J.A."/>
            <person name="Grimwood J."/>
            <person name="Kramer R."/>
            <person name="Lindquist E."/>
            <person name="Lucas S."/>
            <person name="Salamov A."/>
            <person name="McFadden G.I."/>
            <person name="Lane C.E."/>
            <person name="Keeling P.J."/>
            <person name="Gray M.W."/>
            <person name="Grigoriev I.V."/>
            <person name="Archibald J.M."/>
        </authorList>
    </citation>
    <scope>NUCLEOTIDE SEQUENCE</scope>
    <source>
        <strain evidence="5">CCMP2712</strain>
    </source>
</reference>
<dbReference type="FunFam" id="1.10.405.10:FF:000001">
    <property type="entry name" value="Rab GDP dissociation inhibitor"/>
    <property type="match status" value="1"/>
</dbReference>
<dbReference type="Gene3D" id="3.30.519.10">
    <property type="entry name" value="Guanine Nucleotide Dissociation Inhibitor, domain 2"/>
    <property type="match status" value="1"/>
</dbReference>
<reference evidence="4" key="3">
    <citation type="submission" date="2015-06" db="UniProtKB">
        <authorList>
            <consortium name="EnsemblProtists"/>
        </authorList>
    </citation>
    <scope>IDENTIFICATION</scope>
</reference>
<sequence length="442" mass="49345">MDGEYDAIVLGTGLKECIISGILSVDGKKVLHMDRNDYYGGESASINLNQLFQRFGAQPNPALGNSRDFNIDLAPKFIMANGKLVKMLIMTNVNRYLEFKQVDGSYVLKDGKINKVPATGTEAASTPLVGFFEKNRLRKFLVFVQDFDRNEPKTHQGHNLQRMTSQELFSKFGLEKGTVDFIGHALALYDNDGYLTRPAEEMVERCKLYGESLARYGKSPYLYPLYGLGELPQAFARLAAVYGGTYMLHKPIERIVYNSAGEACGVVSMNEEGKPAFAKCKFIVADPTYFPDQCRVTEKVVRCIAILSHPITPGSEPSAQIILPQNQIGRTHDVYVFCVSASHMVAAEGKYIAFVSTITNVASEELKDGLKILGKVDSFFFDVYDIKVPNKLGHEDKCYISKSYDASSHFEHTSDDVMDIYERIYGKPLDLSKTMVNLNPDE</sequence>
<dbReference type="PANTHER" id="PTHR11787:SF8">
    <property type="entry name" value="RAB GDP DISSOCIATION INHIBITOR"/>
    <property type="match status" value="1"/>
</dbReference>
<dbReference type="InterPro" id="IPR018203">
    <property type="entry name" value="GDP_dissociation_inhibitor"/>
</dbReference>
<dbReference type="EMBL" id="JH992968">
    <property type="protein sequence ID" value="EKX54040.1"/>
    <property type="molecule type" value="Genomic_DNA"/>
</dbReference>
<dbReference type="GO" id="GO:0007264">
    <property type="term" value="P:small GTPase-mediated signal transduction"/>
    <property type="evidence" value="ECO:0007669"/>
    <property type="project" value="InterPro"/>
</dbReference>
<dbReference type="Gene3D" id="3.50.50.60">
    <property type="entry name" value="FAD/NAD(P)-binding domain"/>
    <property type="match status" value="1"/>
</dbReference>
<dbReference type="Proteomes" id="UP000011087">
    <property type="component" value="Unassembled WGS sequence"/>
</dbReference>
<dbReference type="SUPFAM" id="SSF51905">
    <property type="entry name" value="FAD/NAD(P)-binding domain"/>
    <property type="match status" value="2"/>
</dbReference>
<protein>
    <recommendedName>
        <fullName evidence="2">Rab GDP dissociation inhibitor</fullName>
    </recommendedName>
</protein>
<dbReference type="HOGENOM" id="CLU_021695_0_0_1"/>
<dbReference type="PaxDb" id="55529-EKX54040"/>
<dbReference type="RefSeq" id="XP_005841020.1">
    <property type="nucleotide sequence ID" value="XM_005840963.1"/>
</dbReference>
<dbReference type="AlphaFoldDB" id="L1K0R3"/>
<keyword evidence="5" id="KW-1185">Reference proteome</keyword>
<dbReference type="PRINTS" id="PR00892">
    <property type="entry name" value="RABGDI"/>
</dbReference>
<dbReference type="OrthoDB" id="9446342at2759"/>
<dbReference type="PRINTS" id="PR00891">
    <property type="entry name" value="RABGDIREP"/>
</dbReference>
<accession>L1K0R3</accession>
<dbReference type="PANTHER" id="PTHR11787">
    <property type="entry name" value="RAB GDP-DISSOCIATION INHIBITOR"/>
    <property type="match status" value="1"/>
</dbReference>
<dbReference type="STRING" id="905079.L1K0R3"/>
<proteinExistence type="inferred from homology"/>
<gene>
    <name evidence="3" type="ORF">GUITHDRAFT_159164</name>
</gene>
<dbReference type="SUPFAM" id="SSF54373">
    <property type="entry name" value="FAD-linked reductases, C-terminal domain"/>
    <property type="match status" value="1"/>
</dbReference>
<evidence type="ECO:0000313" key="4">
    <source>
        <dbReference type="EnsemblProtists" id="EKX54040"/>
    </source>
</evidence>
<dbReference type="InterPro" id="IPR036188">
    <property type="entry name" value="FAD/NAD-bd_sf"/>
</dbReference>
<dbReference type="GO" id="GO:0005737">
    <property type="term" value="C:cytoplasm"/>
    <property type="evidence" value="ECO:0007669"/>
    <property type="project" value="TreeGrafter"/>
</dbReference>
<dbReference type="GO" id="GO:0015031">
    <property type="term" value="P:protein transport"/>
    <property type="evidence" value="ECO:0007669"/>
    <property type="project" value="InterPro"/>
</dbReference>
<comment type="similarity">
    <text evidence="1 2">Belongs to the Rab GDI family.</text>
</comment>
<dbReference type="Gene3D" id="1.10.405.10">
    <property type="entry name" value="Guanine Nucleotide Dissociation Inhibitor, domain 1"/>
    <property type="match status" value="1"/>
</dbReference>
<dbReference type="eggNOG" id="KOG1439">
    <property type="taxonomic scope" value="Eukaryota"/>
</dbReference>